<dbReference type="RefSeq" id="WP_065994804.1">
    <property type="nucleotide sequence ID" value="NZ_CP029389.2"/>
</dbReference>
<evidence type="ECO:0000313" key="2">
    <source>
        <dbReference type="Proteomes" id="UP000245977"/>
    </source>
</evidence>
<gene>
    <name evidence="1" type="ORF">DJ533_00140</name>
</gene>
<sequence>MLKIFKIKTPDRETLELSKLYDFLFDNLVCGWAGRTGHYAYSEDPTQIAENQDGYIYCWEHTDYSRKISASPEAYRYKYPIDPLEVPELILPK</sequence>
<organism evidence="1 2">
    <name type="scientific">Acinetobacter defluvii</name>
    <dbReference type="NCBI Taxonomy" id="1871111"/>
    <lineage>
        <taxon>Bacteria</taxon>
        <taxon>Pseudomonadati</taxon>
        <taxon>Pseudomonadota</taxon>
        <taxon>Gammaproteobacteria</taxon>
        <taxon>Moraxellales</taxon>
        <taxon>Moraxellaceae</taxon>
        <taxon>Acinetobacter</taxon>
    </lineage>
</organism>
<accession>A0A2S2F896</accession>
<dbReference type="KEGG" id="adv:DJ533_00140"/>
<dbReference type="EMBL" id="CP029389">
    <property type="protein sequence ID" value="AWL27128.1"/>
    <property type="molecule type" value="Genomic_DNA"/>
</dbReference>
<dbReference type="STRING" id="1871111.GCA_001704615_00923"/>
<dbReference type="Proteomes" id="UP000245977">
    <property type="component" value="Plasmid p1_010030"/>
</dbReference>
<protein>
    <submittedName>
        <fullName evidence="1">Uncharacterized protein</fullName>
    </submittedName>
</protein>
<keyword evidence="2" id="KW-1185">Reference proteome</keyword>
<geneLocation type="plasmid" evidence="1 2">
    <name>p1_010030</name>
</geneLocation>
<dbReference type="OrthoDB" id="9834584at2"/>
<name>A0A2S2F896_9GAMM</name>
<keyword evidence="1" id="KW-0614">Plasmid</keyword>
<evidence type="ECO:0000313" key="1">
    <source>
        <dbReference type="EMBL" id="AWL27128.1"/>
    </source>
</evidence>
<proteinExistence type="predicted"/>
<dbReference type="AlphaFoldDB" id="A0A2S2F896"/>
<reference evidence="1" key="1">
    <citation type="submission" date="2019-08" db="EMBL/GenBank/DDBJ databases">
        <title>The complete genome of Acinetobacter defluvii strain WCHAD010030.</title>
        <authorList>
            <person name="Hu Y."/>
            <person name="Qin J."/>
            <person name="Feng Y."/>
            <person name="Zong Z."/>
        </authorList>
    </citation>
    <scope>NUCLEOTIDE SEQUENCE</scope>
    <source>
        <strain evidence="1">WCHA30</strain>
        <plasmid evidence="1">p1_010030</plasmid>
    </source>
</reference>